<dbReference type="AlphaFoldDB" id="Q3JRR1"/>
<sequence length="493" mass="54632">MIRFMLMRSSLLQIVGARPAAQRLARARIAAGRRARRRGRRRARRARGGCGRRRRGHRRRGRLRAARGRRDAGARGLGGALAARLDDLVERQIQHAVARLVADVHLRRVRIDLLHRLEIHPLADHRGRLRVLRVDLLEAFRVALGLRDDALGVRLRVVDHLRRVALRARQQFACIRLRGVLRGLAVLTRFRDVVDGGLHLLGRRNALHGHARHDEARAVAVEVALDRFRKRVAQCVAILREHLVRAPRTDDLAHRRLRGLRYAALGIDGVKQIVGGRPDPILNGEAHVDDIGVAREHRRVLHVREPHHVVAADLDRAHLRGVDDLVRFERIRQTPMDAVADRALVLAQAQHDARLAVLDDEDAAAEIDRDQHARDDADADARGAPVVGTKAVVAAALAAEPAAQATVEVPPHFVEIRGAVVAPVRALRLVRARLVAVAAASPAGIVDRQQGAHSPPGTPLVVVVHLCLFTRLAQLDRPQPSAPVFGNRVVFVW</sequence>
<accession>Q3JRR1</accession>
<dbReference type="EMBL" id="CP000124">
    <property type="protein sequence ID" value="ABA50263.1"/>
    <property type="molecule type" value="Genomic_DNA"/>
</dbReference>
<evidence type="ECO:0000313" key="2">
    <source>
        <dbReference type="EMBL" id="ABA50263.1"/>
    </source>
</evidence>
<reference evidence="2 3" key="1">
    <citation type="submission" date="2005-09" db="EMBL/GenBank/DDBJ databases">
        <authorList>
            <person name="Woods D.E."/>
            <person name="Nierman W.C."/>
        </authorList>
    </citation>
    <scope>NUCLEOTIDE SEQUENCE [LARGE SCALE GENOMIC DNA]</scope>
    <source>
        <strain evidence="2 3">1710b</strain>
    </source>
</reference>
<gene>
    <name evidence="2" type="ordered locus">BURPS1710b_2348</name>
</gene>
<evidence type="ECO:0000256" key="1">
    <source>
        <dbReference type="SAM" id="MobiDB-lite"/>
    </source>
</evidence>
<name>Q3JRR1_BURP1</name>
<feature type="region of interest" description="Disordered" evidence="1">
    <location>
        <begin position="31"/>
        <end position="71"/>
    </location>
</feature>
<dbReference type="HOGENOM" id="CLU_552843_0_0_4"/>
<protein>
    <submittedName>
        <fullName evidence="2">Uncharacterized protein</fullName>
    </submittedName>
</protein>
<dbReference type="Proteomes" id="UP000002700">
    <property type="component" value="Chromosome I"/>
</dbReference>
<dbReference type="KEGG" id="bpm:BURPS1710b_2348"/>
<organism evidence="2 3">
    <name type="scientific">Burkholderia pseudomallei (strain 1710b)</name>
    <dbReference type="NCBI Taxonomy" id="320372"/>
    <lineage>
        <taxon>Bacteria</taxon>
        <taxon>Pseudomonadati</taxon>
        <taxon>Pseudomonadota</taxon>
        <taxon>Betaproteobacteria</taxon>
        <taxon>Burkholderiales</taxon>
        <taxon>Burkholderiaceae</taxon>
        <taxon>Burkholderia</taxon>
        <taxon>pseudomallei group</taxon>
    </lineage>
</organism>
<proteinExistence type="predicted"/>
<feature type="compositionally biased region" description="Basic residues" evidence="1">
    <location>
        <begin position="31"/>
        <end position="67"/>
    </location>
</feature>
<dbReference type="EnsemblBacteria" id="ABA50263">
    <property type="protein sequence ID" value="ABA50263"/>
    <property type="gene ID" value="BURPS1710b_2348"/>
</dbReference>
<evidence type="ECO:0000313" key="3">
    <source>
        <dbReference type="Proteomes" id="UP000002700"/>
    </source>
</evidence>